<protein>
    <submittedName>
        <fullName evidence="1">Uncharacterized protein</fullName>
    </submittedName>
</protein>
<dbReference type="OrthoDB" id="6266566at2"/>
<gene>
    <name evidence="1" type="ORF">D5018_03950</name>
</gene>
<dbReference type="AlphaFoldDB" id="A0A3L8Q2G7"/>
<evidence type="ECO:0000313" key="1">
    <source>
        <dbReference type="EMBL" id="RLV61003.1"/>
    </source>
</evidence>
<proteinExistence type="predicted"/>
<reference evidence="1 2" key="1">
    <citation type="submission" date="2018-09" db="EMBL/GenBank/DDBJ databases">
        <title>Phylogeny of the Shewanellaceae, and recommendation for two new genera, Pseudoshewanella and Parashewanella.</title>
        <authorList>
            <person name="Wang G."/>
        </authorList>
    </citation>
    <scope>NUCLEOTIDE SEQUENCE [LARGE SCALE GENOMIC DNA]</scope>
    <source>
        <strain evidence="1 2">C51</strain>
    </source>
</reference>
<name>A0A3L8Q2G7_9GAMM</name>
<organism evidence="1 2">
    <name type="scientific">Parashewanella curva</name>
    <dbReference type="NCBI Taxonomy" id="2338552"/>
    <lineage>
        <taxon>Bacteria</taxon>
        <taxon>Pseudomonadati</taxon>
        <taxon>Pseudomonadota</taxon>
        <taxon>Gammaproteobacteria</taxon>
        <taxon>Alteromonadales</taxon>
        <taxon>Shewanellaceae</taxon>
        <taxon>Parashewanella</taxon>
    </lineage>
</organism>
<evidence type="ECO:0000313" key="2">
    <source>
        <dbReference type="Proteomes" id="UP000281474"/>
    </source>
</evidence>
<accession>A0A3L8Q2G7</accession>
<comment type="caution">
    <text evidence="1">The sequence shown here is derived from an EMBL/GenBank/DDBJ whole genome shotgun (WGS) entry which is preliminary data.</text>
</comment>
<dbReference type="RefSeq" id="WP_121837703.1">
    <property type="nucleotide sequence ID" value="NZ_ML014758.1"/>
</dbReference>
<dbReference type="EMBL" id="QZEI01000009">
    <property type="protein sequence ID" value="RLV61003.1"/>
    <property type="molecule type" value="Genomic_DNA"/>
</dbReference>
<sequence>MGYLEKKGLAQVQQELQRMRKAQAPAITQAVKSAAEYGEKLAIDAIFNQYGFKSRSYVEQNFGLSFNPKSFEGRIFARYRPSTLTRFNHSKAQQISRKRNSGYKIAVTRNKPVLFRGAFTVLGRNGNQLIFSRKKGDNSWRSLRGQKSLYGPSVSASFGYLREEIEPKIIRHLRDKYRKGLG</sequence>
<dbReference type="Proteomes" id="UP000281474">
    <property type="component" value="Unassembled WGS sequence"/>
</dbReference>
<keyword evidence="2" id="KW-1185">Reference proteome</keyword>